<sequence>MKPELRRVSKQKKNGFTDGRATNGKSRLVAALLCLLLGSLGVHRFYLGYTDLGIFYAIIGASILFVPLMGVVLIVLVYSDLFRILTDEMKPKGSEYTKRR</sequence>
<accession>A0ABS0HYT9</accession>
<evidence type="ECO:0000256" key="5">
    <source>
        <dbReference type="SAM" id="MobiDB-lite"/>
    </source>
</evidence>
<evidence type="ECO:0000313" key="9">
    <source>
        <dbReference type="Proteomes" id="UP000618931"/>
    </source>
</evidence>
<reference evidence="8 9" key="1">
    <citation type="submission" date="2020-11" db="EMBL/GenBank/DDBJ databases">
        <authorList>
            <person name="Kim M.K."/>
        </authorList>
    </citation>
    <scope>NUCLEOTIDE SEQUENCE [LARGE SCALE GENOMIC DNA]</scope>
    <source>
        <strain evidence="8 9">BT662</strain>
    </source>
</reference>
<keyword evidence="2 6" id="KW-0812">Transmembrane</keyword>
<feature type="domain" description="TM2" evidence="7">
    <location>
        <begin position="23"/>
        <end position="66"/>
    </location>
</feature>
<gene>
    <name evidence="8" type="ORF">I2H31_01975</name>
</gene>
<evidence type="ECO:0000256" key="6">
    <source>
        <dbReference type="SAM" id="Phobius"/>
    </source>
</evidence>
<evidence type="ECO:0000256" key="2">
    <source>
        <dbReference type="ARBA" id="ARBA00022692"/>
    </source>
</evidence>
<feature type="transmembrane region" description="Helical" evidence="6">
    <location>
        <begin position="54"/>
        <end position="79"/>
    </location>
</feature>
<proteinExistence type="predicted"/>
<comment type="caution">
    <text evidence="8">The sequence shown here is derived from an EMBL/GenBank/DDBJ whole genome shotgun (WGS) entry which is preliminary data.</text>
</comment>
<protein>
    <submittedName>
        <fullName evidence="8">NINE protein</fullName>
    </submittedName>
</protein>
<name>A0ABS0HYT9_9BACT</name>
<feature type="region of interest" description="Disordered" evidence="5">
    <location>
        <begin position="1"/>
        <end position="22"/>
    </location>
</feature>
<keyword evidence="3 6" id="KW-1133">Transmembrane helix</keyword>
<evidence type="ECO:0000313" key="8">
    <source>
        <dbReference type="EMBL" id="MBF9219858.1"/>
    </source>
</evidence>
<dbReference type="InterPro" id="IPR007829">
    <property type="entry name" value="TM2"/>
</dbReference>
<evidence type="ECO:0000259" key="7">
    <source>
        <dbReference type="Pfam" id="PF05154"/>
    </source>
</evidence>
<comment type="subcellular location">
    <subcellularLocation>
        <location evidence="1">Membrane</location>
        <topology evidence="1">Multi-pass membrane protein</topology>
    </subcellularLocation>
</comment>
<evidence type="ECO:0000256" key="4">
    <source>
        <dbReference type="ARBA" id="ARBA00023136"/>
    </source>
</evidence>
<evidence type="ECO:0000256" key="1">
    <source>
        <dbReference type="ARBA" id="ARBA00004141"/>
    </source>
</evidence>
<dbReference type="Proteomes" id="UP000618931">
    <property type="component" value="Unassembled WGS sequence"/>
</dbReference>
<dbReference type="Pfam" id="PF05154">
    <property type="entry name" value="TM2"/>
    <property type="match status" value="1"/>
</dbReference>
<evidence type="ECO:0000256" key="3">
    <source>
        <dbReference type="ARBA" id="ARBA00022989"/>
    </source>
</evidence>
<keyword evidence="9" id="KW-1185">Reference proteome</keyword>
<keyword evidence="4 6" id="KW-0472">Membrane</keyword>
<dbReference type="EMBL" id="JADQDM010000001">
    <property type="protein sequence ID" value="MBF9219858.1"/>
    <property type="molecule type" value="Genomic_DNA"/>
</dbReference>
<organism evidence="8 9">
    <name type="scientific">Hymenobacter ruricola</name>
    <dbReference type="NCBI Taxonomy" id="2791023"/>
    <lineage>
        <taxon>Bacteria</taxon>
        <taxon>Pseudomonadati</taxon>
        <taxon>Bacteroidota</taxon>
        <taxon>Cytophagia</taxon>
        <taxon>Cytophagales</taxon>
        <taxon>Hymenobacteraceae</taxon>
        <taxon>Hymenobacter</taxon>
    </lineage>
</organism>